<evidence type="ECO:0000256" key="5">
    <source>
        <dbReference type="ARBA" id="ARBA00023163"/>
    </source>
</evidence>
<dbReference type="OMA" id="GHHREIA"/>
<dbReference type="PANTHER" id="PTHR12144">
    <property type="entry name" value="NEGATIVE ELONGATION FACTOR D"/>
    <property type="match status" value="1"/>
</dbReference>
<reference evidence="10" key="1">
    <citation type="journal article" date="2010" name="Genome Biol.">
        <title>Genome sequence of the necrotrophic plant pathogen Pythium ultimum reveals original pathogenicity mechanisms and effector repertoire.</title>
        <authorList>
            <person name="Levesque C.A."/>
            <person name="Brouwer H."/>
            <person name="Cano L."/>
            <person name="Hamilton J.P."/>
            <person name="Holt C."/>
            <person name="Huitema E."/>
            <person name="Raffaele S."/>
            <person name="Robideau G.P."/>
            <person name="Thines M."/>
            <person name="Win J."/>
            <person name="Zerillo M.M."/>
            <person name="Beakes G.W."/>
            <person name="Boore J.L."/>
            <person name="Busam D."/>
            <person name="Dumas B."/>
            <person name="Ferriera S."/>
            <person name="Fuerstenberg S.I."/>
            <person name="Gachon C.M."/>
            <person name="Gaulin E."/>
            <person name="Govers F."/>
            <person name="Grenville-Briggs L."/>
            <person name="Horner N."/>
            <person name="Hostetler J."/>
            <person name="Jiang R.H."/>
            <person name="Johnson J."/>
            <person name="Krajaejun T."/>
            <person name="Lin H."/>
            <person name="Meijer H.J."/>
            <person name="Moore B."/>
            <person name="Morris P."/>
            <person name="Phuntmart V."/>
            <person name="Puiu D."/>
            <person name="Shetty J."/>
            <person name="Stajich J.E."/>
            <person name="Tripathy S."/>
            <person name="Wawra S."/>
            <person name="van West P."/>
            <person name="Whitty B.R."/>
            <person name="Coutinho P.M."/>
            <person name="Henrissat B."/>
            <person name="Martin F."/>
            <person name="Thomas P.D."/>
            <person name="Tyler B.M."/>
            <person name="De Vries R.P."/>
            <person name="Kamoun S."/>
            <person name="Yandell M."/>
            <person name="Tisserat N."/>
            <person name="Buell C.R."/>
        </authorList>
    </citation>
    <scope>NUCLEOTIDE SEQUENCE</scope>
    <source>
        <strain evidence="10">DAOM:BR144</strain>
    </source>
</reference>
<dbReference type="GO" id="GO:0003723">
    <property type="term" value="F:RNA binding"/>
    <property type="evidence" value="ECO:0007669"/>
    <property type="project" value="TreeGrafter"/>
</dbReference>
<keyword evidence="6" id="KW-0539">Nucleus</keyword>
<dbReference type="HOGENOM" id="CLU_014944_0_0_1"/>
<dbReference type="PROSITE" id="PS50020">
    <property type="entry name" value="WW_DOMAIN_2"/>
    <property type="match status" value="2"/>
</dbReference>
<evidence type="ECO:0000256" key="1">
    <source>
        <dbReference type="ARBA" id="ARBA00004123"/>
    </source>
</evidence>
<evidence type="ECO:0000313" key="9">
    <source>
        <dbReference type="EnsemblProtists" id="PYU1_T005664"/>
    </source>
</evidence>
<dbReference type="Proteomes" id="UP000019132">
    <property type="component" value="Unassembled WGS sequence"/>
</dbReference>
<feature type="compositionally biased region" description="Acidic residues" evidence="7">
    <location>
        <begin position="223"/>
        <end position="240"/>
    </location>
</feature>
<dbReference type="EMBL" id="GL376573">
    <property type="status" value="NOT_ANNOTATED_CDS"/>
    <property type="molecule type" value="Genomic_DNA"/>
</dbReference>
<feature type="compositionally biased region" description="Basic and acidic residues" evidence="7">
    <location>
        <begin position="54"/>
        <end position="64"/>
    </location>
</feature>
<keyword evidence="5" id="KW-0804">Transcription</keyword>
<dbReference type="PROSITE" id="PS01159">
    <property type="entry name" value="WW_DOMAIN_1"/>
    <property type="match status" value="2"/>
</dbReference>
<dbReference type="InParanoid" id="K3WL22"/>
<dbReference type="SMART" id="SM00456">
    <property type="entry name" value="WW"/>
    <property type="match status" value="2"/>
</dbReference>
<dbReference type="PANTHER" id="PTHR12144:SF0">
    <property type="entry name" value="NEGATIVE ELONGATION FACTOR C_D"/>
    <property type="match status" value="1"/>
</dbReference>
<feature type="domain" description="WW" evidence="8">
    <location>
        <begin position="1"/>
        <end position="32"/>
    </location>
</feature>
<dbReference type="InterPro" id="IPR001202">
    <property type="entry name" value="WW_dom"/>
</dbReference>
<evidence type="ECO:0000256" key="7">
    <source>
        <dbReference type="SAM" id="MobiDB-lite"/>
    </source>
</evidence>
<dbReference type="GO" id="GO:0034244">
    <property type="term" value="P:negative regulation of transcription elongation by RNA polymerase II"/>
    <property type="evidence" value="ECO:0007669"/>
    <property type="project" value="TreeGrafter"/>
</dbReference>
<dbReference type="EnsemblProtists" id="PYU1_T005664">
    <property type="protein sequence ID" value="PYU1_T005664"/>
    <property type="gene ID" value="PYU1_G005653"/>
</dbReference>
<dbReference type="SUPFAM" id="SSF51045">
    <property type="entry name" value="WW domain"/>
    <property type="match status" value="2"/>
</dbReference>
<feature type="compositionally biased region" description="Low complexity" evidence="7">
    <location>
        <begin position="126"/>
        <end position="149"/>
    </location>
</feature>
<dbReference type="InterPro" id="IPR036020">
    <property type="entry name" value="WW_dom_sf"/>
</dbReference>
<evidence type="ECO:0000256" key="2">
    <source>
        <dbReference type="ARBA" id="ARBA00005726"/>
    </source>
</evidence>
<evidence type="ECO:0000259" key="8">
    <source>
        <dbReference type="PROSITE" id="PS50020"/>
    </source>
</evidence>
<accession>K3WL22</accession>
<evidence type="ECO:0000256" key="4">
    <source>
        <dbReference type="ARBA" id="ARBA00023015"/>
    </source>
</evidence>
<feature type="domain" description="WW" evidence="8">
    <location>
        <begin position="66"/>
        <end position="94"/>
    </location>
</feature>
<dbReference type="Pfam" id="PF00397">
    <property type="entry name" value="WW"/>
    <property type="match status" value="2"/>
</dbReference>
<dbReference type="GO" id="GO:0032021">
    <property type="term" value="C:NELF complex"/>
    <property type="evidence" value="ECO:0007669"/>
    <property type="project" value="TreeGrafter"/>
</dbReference>
<evidence type="ECO:0000256" key="3">
    <source>
        <dbReference type="ARBA" id="ARBA00022491"/>
    </source>
</evidence>
<evidence type="ECO:0000313" key="10">
    <source>
        <dbReference type="Proteomes" id="UP000019132"/>
    </source>
</evidence>
<protein>
    <recommendedName>
        <fullName evidence="8">WW domain-containing protein</fullName>
    </recommendedName>
</protein>
<dbReference type="CDD" id="cd00201">
    <property type="entry name" value="WW"/>
    <property type="match status" value="2"/>
</dbReference>
<dbReference type="InterPro" id="IPR006942">
    <property type="entry name" value="TH1"/>
</dbReference>
<comment type="subcellular location">
    <subcellularLocation>
        <location evidence="1">Nucleus</location>
    </subcellularLocation>
</comment>
<feature type="compositionally biased region" description="Basic and acidic residues" evidence="7">
    <location>
        <begin position="261"/>
        <end position="272"/>
    </location>
</feature>
<keyword evidence="3" id="KW-0678">Repressor</keyword>
<sequence>MASVWSEHFTKEGRVYYYNRSTKQSSWEKPADFDGDAAAGDAAAKQASGGASESSKKAQNKGDIEWEELWDPKNERPYYYNRATRKTQWLRPENVEIKPYGGAAAATSAVAKKTESGSKAKKSAEKSNGSAATSETATTTHSTSHASAKATRRGSVDHSHHDKKKDEANKTSPHGKKEHAATRKEDREKDVGNAETKKPKKSVNEEEEESVKDEESGSQRDDAADEENEENDADNVDVADDQNGHDDNASTLKKRKKKTKKDKEKGEIDSSSHWRKKRRVKDTETRMIICDDDDQMQSRMIQEKDTEDGKEATRLLHELSKTDAIMEMNVLNVINGFLRAHNESNGPEILVEALSSSYRGHAQMVGLVASWLDTLPVSKLSLEKKVMYDVSEGAVHESKGASWDPAEEILYQHLKDVVAEHYDPTLACSLLQYAIRRISDAGHHKEIASITNANAFFTVFNGVLVDSFCRIPFASEEEAREDIAALNKICCQSAYSYLYAEELLCTMDNKLYLLQSGSESHEAVRYRMARSKLSRVLRSLIDPLFNPSDSISSSFAQNCIYLLAYAASTKDERSILQTAKSSNASAPVEIDEEGIEDIKKALLEASAICKSDHTLGYNMNQSGVVEKLISAMRVPVVSMGVLHWLEVILKSPAFFNSTLLHICFPSLLRVLKASIKLHTGQWPIAFRVLVTSLRLHPEINPVKALELKRESLRSMVFMITSGYVLPVLEFVSKNTVELDQALLRNFITMLFAQIAAPYSSKFVVGLTKILTHPKVQNAIKSCPPDLKLKLKSFVSYCRKNASMLSSDQLQALSISSQE</sequence>
<feature type="compositionally biased region" description="Basic and acidic residues" evidence="7">
    <location>
        <begin position="213"/>
        <end position="222"/>
    </location>
</feature>
<dbReference type="STRING" id="431595.K3WL22"/>
<dbReference type="AlphaFoldDB" id="K3WL22"/>
<name>K3WL22_GLOUD</name>
<feature type="region of interest" description="Disordered" evidence="7">
    <location>
        <begin position="99"/>
        <end position="282"/>
    </location>
</feature>
<dbReference type="eggNOG" id="ENOG502QPUE">
    <property type="taxonomic scope" value="Eukaryota"/>
</dbReference>
<evidence type="ECO:0000256" key="6">
    <source>
        <dbReference type="ARBA" id="ARBA00023242"/>
    </source>
</evidence>
<feature type="compositionally biased region" description="Basic and acidic residues" evidence="7">
    <location>
        <begin position="178"/>
        <end position="197"/>
    </location>
</feature>
<dbReference type="Pfam" id="PF04858">
    <property type="entry name" value="TH1"/>
    <property type="match status" value="3"/>
</dbReference>
<reference evidence="9" key="3">
    <citation type="submission" date="2015-02" db="UniProtKB">
        <authorList>
            <consortium name="EnsemblProtists"/>
        </authorList>
    </citation>
    <scope>IDENTIFICATION</scope>
    <source>
        <strain evidence="9">DAOM BR144</strain>
    </source>
</reference>
<feature type="compositionally biased region" description="Basic and acidic residues" evidence="7">
    <location>
        <begin position="154"/>
        <end position="169"/>
    </location>
</feature>
<comment type="similarity">
    <text evidence="2">Belongs to the NELF-D family.</text>
</comment>
<organism evidence="9 10">
    <name type="scientific">Globisporangium ultimum (strain ATCC 200006 / CBS 805.95 / DAOM BR144)</name>
    <name type="common">Pythium ultimum</name>
    <dbReference type="NCBI Taxonomy" id="431595"/>
    <lineage>
        <taxon>Eukaryota</taxon>
        <taxon>Sar</taxon>
        <taxon>Stramenopiles</taxon>
        <taxon>Oomycota</taxon>
        <taxon>Peronosporomycetes</taxon>
        <taxon>Pythiales</taxon>
        <taxon>Pythiaceae</taxon>
        <taxon>Globisporangium</taxon>
    </lineage>
</organism>
<feature type="compositionally biased region" description="Basic and acidic residues" evidence="7">
    <location>
        <begin position="112"/>
        <end position="125"/>
    </location>
</feature>
<dbReference type="Gene3D" id="2.20.70.10">
    <property type="match status" value="2"/>
</dbReference>
<keyword evidence="10" id="KW-1185">Reference proteome</keyword>
<dbReference type="VEuPathDB" id="FungiDB:PYU1_G005653"/>
<proteinExistence type="inferred from homology"/>
<feature type="compositionally biased region" description="Low complexity" evidence="7">
    <location>
        <begin position="36"/>
        <end position="53"/>
    </location>
</feature>
<keyword evidence="4" id="KW-0805">Transcription regulation</keyword>
<feature type="region of interest" description="Disordered" evidence="7">
    <location>
        <begin position="22"/>
        <end position="64"/>
    </location>
</feature>
<reference evidence="10" key="2">
    <citation type="submission" date="2010-04" db="EMBL/GenBank/DDBJ databases">
        <authorList>
            <person name="Buell R."/>
            <person name="Hamilton J."/>
            <person name="Hostetler J."/>
        </authorList>
    </citation>
    <scope>NUCLEOTIDE SEQUENCE [LARGE SCALE GENOMIC DNA]</scope>
    <source>
        <strain evidence="10">DAOM:BR144</strain>
    </source>
</reference>